<gene>
    <name evidence="1" type="ORF">Pr1d_26770</name>
</gene>
<sequence>MINTHDMTLQRYRVKVGHIEVVVSGTDDADAIANARRELARDLPRFYDLIRAMESTRFEVNRAA</sequence>
<proteinExistence type="predicted"/>
<keyword evidence="2" id="KW-1185">Reference proteome</keyword>
<accession>A0A5B9QC67</accession>
<dbReference type="OrthoDB" id="9866241at2"/>
<evidence type="ECO:0000313" key="2">
    <source>
        <dbReference type="Proteomes" id="UP000323917"/>
    </source>
</evidence>
<dbReference type="RefSeq" id="WP_148073902.1">
    <property type="nucleotide sequence ID" value="NZ_CP042913.1"/>
</dbReference>
<dbReference type="AlphaFoldDB" id="A0A5B9QC67"/>
<evidence type="ECO:0000313" key="1">
    <source>
        <dbReference type="EMBL" id="QEG35379.1"/>
    </source>
</evidence>
<protein>
    <submittedName>
        <fullName evidence="1">Uncharacterized protein</fullName>
    </submittedName>
</protein>
<reference evidence="1 2" key="1">
    <citation type="submission" date="2019-08" db="EMBL/GenBank/DDBJ databases">
        <title>Deep-cultivation of Planctomycetes and their phenomic and genomic characterization uncovers novel biology.</title>
        <authorList>
            <person name="Wiegand S."/>
            <person name="Jogler M."/>
            <person name="Boedeker C."/>
            <person name="Pinto D."/>
            <person name="Vollmers J."/>
            <person name="Rivas-Marin E."/>
            <person name="Kohn T."/>
            <person name="Peeters S.H."/>
            <person name="Heuer A."/>
            <person name="Rast P."/>
            <person name="Oberbeckmann S."/>
            <person name="Bunk B."/>
            <person name="Jeske O."/>
            <person name="Meyerdierks A."/>
            <person name="Storesund J.E."/>
            <person name="Kallscheuer N."/>
            <person name="Luecker S."/>
            <person name="Lage O.M."/>
            <person name="Pohl T."/>
            <person name="Merkel B.J."/>
            <person name="Hornburger P."/>
            <person name="Mueller R.-W."/>
            <person name="Bruemmer F."/>
            <person name="Labrenz M."/>
            <person name="Spormann A.M."/>
            <person name="Op den Camp H."/>
            <person name="Overmann J."/>
            <person name="Amann R."/>
            <person name="Jetten M.S.M."/>
            <person name="Mascher T."/>
            <person name="Medema M.H."/>
            <person name="Devos D.P."/>
            <person name="Kaster A.-K."/>
            <person name="Ovreas L."/>
            <person name="Rohde M."/>
            <person name="Galperin M.Y."/>
            <person name="Jogler C."/>
        </authorList>
    </citation>
    <scope>NUCLEOTIDE SEQUENCE [LARGE SCALE GENOMIC DNA]</scope>
    <source>
        <strain evidence="1 2">Pr1d</strain>
    </source>
</reference>
<organism evidence="1 2">
    <name type="scientific">Bythopirellula goksoeyrii</name>
    <dbReference type="NCBI Taxonomy" id="1400387"/>
    <lineage>
        <taxon>Bacteria</taxon>
        <taxon>Pseudomonadati</taxon>
        <taxon>Planctomycetota</taxon>
        <taxon>Planctomycetia</taxon>
        <taxon>Pirellulales</taxon>
        <taxon>Lacipirellulaceae</taxon>
        <taxon>Bythopirellula</taxon>
    </lineage>
</organism>
<name>A0A5B9QC67_9BACT</name>
<dbReference type="Proteomes" id="UP000323917">
    <property type="component" value="Chromosome"/>
</dbReference>
<dbReference type="EMBL" id="CP042913">
    <property type="protein sequence ID" value="QEG35379.1"/>
    <property type="molecule type" value="Genomic_DNA"/>
</dbReference>
<dbReference type="KEGG" id="bgok:Pr1d_26770"/>